<sequence length="213" mass="25975">MISFPNNDVYKSQCPRCNWENETWMHIWHCEKNETTIQDIIFEEIDVQIKALQEENITINRQKWKERIIDIITKRSNNIEGGYIYHEIIKGIFNKQLYEMESIREIKLKMEWLITNIARKAREKIWNKRCDQVIELEKKGGLLRSDKRKTSKNQVLTEKERHKITLDKYKKNIIIKQLVNRWMGILIETDYRHHNIWYKTNISDIVNSLYRTH</sequence>
<protein>
    <submittedName>
        <fullName evidence="1">Uncharacterized protein</fullName>
    </submittedName>
</protein>
<dbReference type="OrthoDB" id="2443717at2759"/>
<evidence type="ECO:0000313" key="1">
    <source>
        <dbReference type="EMBL" id="RIA97008.1"/>
    </source>
</evidence>
<name>A0A397TFW2_9GLOM</name>
<comment type="caution">
    <text evidence="1">The sequence shown here is derived from an EMBL/GenBank/DDBJ whole genome shotgun (WGS) entry which is preliminary data.</text>
</comment>
<organism evidence="1 2">
    <name type="scientific">Glomus cerebriforme</name>
    <dbReference type="NCBI Taxonomy" id="658196"/>
    <lineage>
        <taxon>Eukaryota</taxon>
        <taxon>Fungi</taxon>
        <taxon>Fungi incertae sedis</taxon>
        <taxon>Mucoromycota</taxon>
        <taxon>Glomeromycotina</taxon>
        <taxon>Glomeromycetes</taxon>
        <taxon>Glomerales</taxon>
        <taxon>Glomeraceae</taxon>
        <taxon>Glomus</taxon>
    </lineage>
</organism>
<dbReference type="EMBL" id="QKYT01000036">
    <property type="protein sequence ID" value="RIA97008.1"/>
    <property type="molecule type" value="Genomic_DNA"/>
</dbReference>
<evidence type="ECO:0000313" key="2">
    <source>
        <dbReference type="Proteomes" id="UP000265703"/>
    </source>
</evidence>
<keyword evidence="2" id="KW-1185">Reference proteome</keyword>
<accession>A0A397TFW2</accession>
<gene>
    <name evidence="1" type="ORF">C1645_814672</name>
</gene>
<dbReference type="AlphaFoldDB" id="A0A397TFW2"/>
<proteinExistence type="predicted"/>
<dbReference type="Proteomes" id="UP000265703">
    <property type="component" value="Unassembled WGS sequence"/>
</dbReference>
<reference evidence="1 2" key="1">
    <citation type="submission" date="2018-06" db="EMBL/GenBank/DDBJ databases">
        <title>Comparative genomics reveals the genomic features of Rhizophagus irregularis, R. cerebriforme, R. diaphanum and Gigaspora rosea, and their symbiotic lifestyle signature.</title>
        <authorList>
            <person name="Morin E."/>
            <person name="San Clemente H."/>
            <person name="Chen E.C.H."/>
            <person name="De La Providencia I."/>
            <person name="Hainaut M."/>
            <person name="Kuo A."/>
            <person name="Kohler A."/>
            <person name="Murat C."/>
            <person name="Tang N."/>
            <person name="Roy S."/>
            <person name="Loubradou J."/>
            <person name="Henrissat B."/>
            <person name="Grigoriev I.V."/>
            <person name="Corradi N."/>
            <person name="Roux C."/>
            <person name="Martin F.M."/>
        </authorList>
    </citation>
    <scope>NUCLEOTIDE SEQUENCE [LARGE SCALE GENOMIC DNA]</scope>
    <source>
        <strain evidence="1 2">DAOM 227022</strain>
    </source>
</reference>